<proteinExistence type="predicted"/>
<accession>A0ABR8QLM4</accession>
<reference evidence="1 2" key="1">
    <citation type="submission" date="2020-08" db="EMBL/GenBank/DDBJ databases">
        <title>A Genomic Blueprint of the Chicken Gut Microbiome.</title>
        <authorList>
            <person name="Gilroy R."/>
            <person name="Ravi A."/>
            <person name="Getino M."/>
            <person name="Pursley I."/>
            <person name="Horton D.L."/>
            <person name="Alikhan N.-F."/>
            <person name="Baker D."/>
            <person name="Gharbi K."/>
            <person name="Hall N."/>
            <person name="Watson M."/>
            <person name="Adriaenssens E.M."/>
            <person name="Foster-Nyarko E."/>
            <person name="Jarju S."/>
            <person name="Secka A."/>
            <person name="Antonio M."/>
            <person name="Oren A."/>
            <person name="Chaudhuri R."/>
            <person name="La Ragione R.M."/>
            <person name="Hildebrand F."/>
            <person name="Pallen M.J."/>
        </authorList>
    </citation>
    <scope>NUCLEOTIDE SEQUENCE [LARGE SCALE GENOMIC DNA]</scope>
    <source>
        <strain evidence="1 2">Sa5YUA1</strain>
    </source>
</reference>
<protein>
    <submittedName>
        <fullName evidence="1">MarR family transcriptional regulator</fullName>
    </submittedName>
</protein>
<sequence>MVCKYCLKKFPFSKNIDEAIINPNGTRFTYKTIDNLEIILHLYHHENITIFDISKILQMSKLTISKILVEFGISHPVTTKLTIYDEKEINITYNLLKNTPNYIKDPSLLIRNLAREYKVKTSTIKSILHSDN</sequence>
<name>A0ABR8QLM4_9BACI</name>
<dbReference type="Proteomes" id="UP000657931">
    <property type="component" value="Unassembled WGS sequence"/>
</dbReference>
<evidence type="ECO:0000313" key="2">
    <source>
        <dbReference type="Proteomes" id="UP000657931"/>
    </source>
</evidence>
<comment type="caution">
    <text evidence="1">The sequence shown here is derived from an EMBL/GenBank/DDBJ whole genome shotgun (WGS) entry which is preliminary data.</text>
</comment>
<organism evidence="1 2">
    <name type="scientific">Cytobacillus stercorigallinarum</name>
    <dbReference type="NCBI Taxonomy" id="2762240"/>
    <lineage>
        <taxon>Bacteria</taxon>
        <taxon>Bacillati</taxon>
        <taxon>Bacillota</taxon>
        <taxon>Bacilli</taxon>
        <taxon>Bacillales</taxon>
        <taxon>Bacillaceae</taxon>
        <taxon>Cytobacillus</taxon>
    </lineage>
</organism>
<evidence type="ECO:0000313" key="1">
    <source>
        <dbReference type="EMBL" id="MBD7936422.1"/>
    </source>
</evidence>
<gene>
    <name evidence="1" type="ORF">H9655_05240</name>
</gene>
<keyword evidence="2" id="KW-1185">Reference proteome</keyword>
<dbReference type="RefSeq" id="WP_191811652.1">
    <property type="nucleotide sequence ID" value="NZ_JACSQT010000002.1"/>
</dbReference>
<dbReference type="EMBL" id="JACSQT010000002">
    <property type="protein sequence ID" value="MBD7936422.1"/>
    <property type="molecule type" value="Genomic_DNA"/>
</dbReference>